<dbReference type="CDD" id="cd14014">
    <property type="entry name" value="STKc_PknB_like"/>
    <property type="match status" value="1"/>
</dbReference>
<keyword evidence="1 7" id="KW-0723">Serine/threonine-protein kinase</keyword>
<evidence type="ECO:0000256" key="4">
    <source>
        <dbReference type="ARBA" id="ARBA00022777"/>
    </source>
</evidence>
<dbReference type="Proteomes" id="UP000632154">
    <property type="component" value="Unassembled WGS sequence"/>
</dbReference>
<evidence type="ECO:0000256" key="1">
    <source>
        <dbReference type="ARBA" id="ARBA00022527"/>
    </source>
</evidence>
<evidence type="ECO:0000256" key="5">
    <source>
        <dbReference type="ARBA" id="ARBA00022840"/>
    </source>
</evidence>
<dbReference type="SMART" id="SM00220">
    <property type="entry name" value="S_TKc"/>
    <property type="match status" value="1"/>
</dbReference>
<gene>
    <name evidence="7" type="ORF">GCM10017783_14330</name>
</gene>
<evidence type="ECO:0000313" key="8">
    <source>
        <dbReference type="Proteomes" id="UP000632154"/>
    </source>
</evidence>
<evidence type="ECO:0000256" key="3">
    <source>
        <dbReference type="ARBA" id="ARBA00022741"/>
    </source>
</evidence>
<organism evidence="7 8">
    <name type="scientific">Deinococcus piscis</name>
    <dbReference type="NCBI Taxonomy" id="394230"/>
    <lineage>
        <taxon>Bacteria</taxon>
        <taxon>Thermotogati</taxon>
        <taxon>Deinococcota</taxon>
        <taxon>Deinococci</taxon>
        <taxon>Deinococcales</taxon>
        <taxon>Deinococcaceae</taxon>
        <taxon>Deinococcus</taxon>
    </lineage>
</organism>
<dbReference type="EMBL" id="BNAL01000016">
    <property type="protein sequence ID" value="GHG03140.1"/>
    <property type="molecule type" value="Genomic_DNA"/>
</dbReference>
<protein>
    <submittedName>
        <fullName evidence="7">Serine/threonine protein kinase</fullName>
    </submittedName>
</protein>
<dbReference type="RefSeq" id="WP_189643043.1">
    <property type="nucleotide sequence ID" value="NZ_BNAL01000016.1"/>
</dbReference>
<name>A0ABQ3K462_9DEIO</name>
<evidence type="ECO:0000313" key="7">
    <source>
        <dbReference type="EMBL" id="GHG03140.1"/>
    </source>
</evidence>
<comment type="caution">
    <text evidence="7">The sequence shown here is derived from an EMBL/GenBank/DDBJ whole genome shotgun (WGS) entry which is preliminary data.</text>
</comment>
<keyword evidence="2" id="KW-0808">Transferase</keyword>
<dbReference type="SUPFAM" id="SSF56112">
    <property type="entry name" value="Protein kinase-like (PK-like)"/>
    <property type="match status" value="1"/>
</dbReference>
<accession>A0ABQ3K462</accession>
<dbReference type="Gene3D" id="1.10.510.10">
    <property type="entry name" value="Transferase(Phosphotransferase) domain 1"/>
    <property type="match status" value="1"/>
</dbReference>
<dbReference type="PROSITE" id="PS50011">
    <property type="entry name" value="PROTEIN_KINASE_DOM"/>
    <property type="match status" value="1"/>
</dbReference>
<evidence type="ECO:0000256" key="2">
    <source>
        <dbReference type="ARBA" id="ARBA00022679"/>
    </source>
</evidence>
<keyword evidence="8" id="KW-1185">Reference proteome</keyword>
<dbReference type="InterPro" id="IPR000719">
    <property type="entry name" value="Prot_kinase_dom"/>
</dbReference>
<dbReference type="InterPro" id="IPR011009">
    <property type="entry name" value="Kinase-like_dom_sf"/>
</dbReference>
<evidence type="ECO:0000259" key="6">
    <source>
        <dbReference type="PROSITE" id="PS50011"/>
    </source>
</evidence>
<keyword evidence="5" id="KW-0067">ATP-binding</keyword>
<keyword evidence="3" id="KW-0547">Nucleotide-binding</keyword>
<feature type="domain" description="Protein kinase" evidence="6">
    <location>
        <begin position="12"/>
        <end position="249"/>
    </location>
</feature>
<reference evidence="8" key="1">
    <citation type="journal article" date="2019" name="Int. J. Syst. Evol. Microbiol.">
        <title>The Global Catalogue of Microorganisms (GCM) 10K type strain sequencing project: providing services to taxonomists for standard genome sequencing and annotation.</title>
        <authorList>
            <consortium name="The Broad Institute Genomics Platform"/>
            <consortium name="The Broad Institute Genome Sequencing Center for Infectious Disease"/>
            <person name="Wu L."/>
            <person name="Ma J."/>
        </authorList>
    </citation>
    <scope>NUCLEOTIDE SEQUENCE [LARGE SCALE GENOMIC DNA]</scope>
    <source>
        <strain evidence="8">CGMCC 1.18439</strain>
    </source>
</reference>
<dbReference type="Pfam" id="PF00069">
    <property type="entry name" value="Pkinase"/>
    <property type="match status" value="1"/>
</dbReference>
<sequence>MALAGKRLEGGIRLVRPVGTGSHAVAYLAVTPGGQPCTVKLFRPSMLAHAQRELEVGQQFRHQRLARIVRLTQLGEYPALIMSWVPGDTLFAHYRQRPALRCEPYAYLTTLADVLEGLDHMHRLGTLHRDVKPDNILVQPSGHATLVDYDLSGPLGEDLSGQIGTPAFRSPEAEMGAGLGPQSDLYGVGLLLYWGLWGALPEPESAPLPAGGCSQLPFQHQAEALTHQLLRPQAGVRPSSASAVRAQLLNWRTQVSAPVAPSLPPLRLEAPVAGRERG</sequence>
<proteinExistence type="predicted"/>
<dbReference type="GO" id="GO:0004674">
    <property type="term" value="F:protein serine/threonine kinase activity"/>
    <property type="evidence" value="ECO:0007669"/>
    <property type="project" value="UniProtKB-KW"/>
</dbReference>
<dbReference type="PANTHER" id="PTHR24351">
    <property type="entry name" value="RIBOSOMAL PROTEIN S6 KINASE"/>
    <property type="match status" value="1"/>
</dbReference>
<keyword evidence="4 7" id="KW-0418">Kinase</keyword>